<comment type="caution">
    <text evidence="1">The sequence shown here is derived from an EMBL/GenBank/DDBJ whole genome shotgun (WGS) entry which is preliminary data.</text>
</comment>
<gene>
    <name evidence="1" type="ORF">INT47_008282</name>
</gene>
<evidence type="ECO:0000313" key="1">
    <source>
        <dbReference type="EMBL" id="KAG2209440.1"/>
    </source>
</evidence>
<dbReference type="Proteomes" id="UP000603453">
    <property type="component" value="Unassembled WGS sequence"/>
</dbReference>
<keyword evidence="2" id="KW-1185">Reference proteome</keyword>
<proteinExistence type="predicted"/>
<reference evidence="1" key="1">
    <citation type="submission" date="2020-12" db="EMBL/GenBank/DDBJ databases">
        <title>Metabolic potential, ecology and presence of endohyphal bacteria is reflected in genomic diversity of Mucoromycotina.</title>
        <authorList>
            <person name="Muszewska A."/>
            <person name="Okrasinska A."/>
            <person name="Steczkiewicz K."/>
            <person name="Drgas O."/>
            <person name="Orlowska M."/>
            <person name="Perlinska-Lenart U."/>
            <person name="Aleksandrzak-Piekarczyk T."/>
            <person name="Szatraj K."/>
            <person name="Zielenkiewicz U."/>
            <person name="Pilsyk S."/>
            <person name="Malc E."/>
            <person name="Mieczkowski P."/>
            <person name="Kruszewska J.S."/>
            <person name="Biernat P."/>
            <person name="Pawlowska J."/>
        </authorList>
    </citation>
    <scope>NUCLEOTIDE SEQUENCE</scope>
    <source>
        <strain evidence="1">WA0000017839</strain>
    </source>
</reference>
<evidence type="ECO:0000313" key="2">
    <source>
        <dbReference type="Proteomes" id="UP000603453"/>
    </source>
</evidence>
<name>A0A8H7RFB2_9FUNG</name>
<organism evidence="1 2">
    <name type="scientific">Mucor saturninus</name>
    <dbReference type="NCBI Taxonomy" id="64648"/>
    <lineage>
        <taxon>Eukaryota</taxon>
        <taxon>Fungi</taxon>
        <taxon>Fungi incertae sedis</taxon>
        <taxon>Mucoromycota</taxon>
        <taxon>Mucoromycotina</taxon>
        <taxon>Mucoromycetes</taxon>
        <taxon>Mucorales</taxon>
        <taxon>Mucorineae</taxon>
        <taxon>Mucoraceae</taxon>
        <taxon>Mucor</taxon>
    </lineage>
</organism>
<dbReference type="EMBL" id="JAEPRD010000015">
    <property type="protein sequence ID" value="KAG2209440.1"/>
    <property type="molecule type" value="Genomic_DNA"/>
</dbReference>
<dbReference type="AlphaFoldDB" id="A0A8H7RFB2"/>
<protein>
    <submittedName>
        <fullName evidence="1">Uncharacterized protein</fullName>
    </submittedName>
</protein>
<sequence length="83" mass="9838">MSNHKVPVINVKLIFNHHNDPILIIQNDDSDSASDYEDNDTLQSYYEVSSKDEVDLIHLQEHQDASLRWQRYAYENQQAKSYR</sequence>
<accession>A0A8H7RFB2</accession>